<evidence type="ECO:0000313" key="4">
    <source>
        <dbReference type="Proteomes" id="UP000604046"/>
    </source>
</evidence>
<comment type="similarity">
    <text evidence="1">Belongs to the PhzF family.</text>
</comment>
<name>A0A812RZB4_9DINO</name>
<protein>
    <submittedName>
        <fullName evidence="3">Uncharacterized protein</fullName>
    </submittedName>
</protein>
<gene>
    <name evidence="3" type="ORF">SNAT2548_LOCUS25356</name>
</gene>
<dbReference type="InterPro" id="IPR003719">
    <property type="entry name" value="Phenazine_PhzF-like"/>
</dbReference>
<keyword evidence="2" id="KW-0413">Isomerase</keyword>
<comment type="caution">
    <text evidence="3">The sequence shown here is derived from an EMBL/GenBank/DDBJ whole genome shotgun (WGS) entry which is preliminary data.</text>
</comment>
<dbReference type="PANTHER" id="PTHR13774:SF17">
    <property type="entry name" value="PHENAZINE BIOSYNTHESIS-LIKE DOMAIN-CONTAINING PROTEIN"/>
    <property type="match status" value="1"/>
</dbReference>
<evidence type="ECO:0000313" key="3">
    <source>
        <dbReference type="EMBL" id="CAE7458071.1"/>
    </source>
</evidence>
<keyword evidence="4" id="KW-1185">Reference proteome</keyword>
<dbReference type="SUPFAM" id="SSF54506">
    <property type="entry name" value="Diaminopimelate epimerase-like"/>
    <property type="match status" value="1"/>
</dbReference>
<dbReference type="Gene3D" id="3.10.310.10">
    <property type="entry name" value="Diaminopimelate Epimerase, Chain A, domain 1"/>
    <property type="match status" value="1"/>
</dbReference>
<evidence type="ECO:0000256" key="1">
    <source>
        <dbReference type="ARBA" id="ARBA00008270"/>
    </source>
</evidence>
<dbReference type="GO" id="GO:0016853">
    <property type="term" value="F:isomerase activity"/>
    <property type="evidence" value="ECO:0007669"/>
    <property type="project" value="UniProtKB-KW"/>
</dbReference>
<dbReference type="EMBL" id="CAJNDS010002390">
    <property type="protein sequence ID" value="CAE7458071.1"/>
    <property type="molecule type" value="Genomic_DNA"/>
</dbReference>
<dbReference type="AlphaFoldDB" id="A0A812RZB4"/>
<dbReference type="Proteomes" id="UP000604046">
    <property type="component" value="Unassembled WGS sequence"/>
</dbReference>
<dbReference type="PANTHER" id="PTHR13774">
    <property type="entry name" value="PHENAZINE BIOSYNTHESIS PROTEIN"/>
    <property type="match status" value="1"/>
</dbReference>
<accession>A0A812RZB4</accession>
<dbReference type="GO" id="GO:0005737">
    <property type="term" value="C:cytoplasm"/>
    <property type="evidence" value="ECO:0007669"/>
    <property type="project" value="TreeGrafter"/>
</dbReference>
<dbReference type="Pfam" id="PF02567">
    <property type="entry name" value="PhzC-PhzF"/>
    <property type="match status" value="1"/>
</dbReference>
<organism evidence="3 4">
    <name type="scientific">Symbiodinium natans</name>
    <dbReference type="NCBI Taxonomy" id="878477"/>
    <lineage>
        <taxon>Eukaryota</taxon>
        <taxon>Sar</taxon>
        <taxon>Alveolata</taxon>
        <taxon>Dinophyceae</taxon>
        <taxon>Suessiales</taxon>
        <taxon>Symbiodiniaceae</taxon>
        <taxon>Symbiodinium</taxon>
    </lineage>
</organism>
<proteinExistence type="inferred from homology"/>
<evidence type="ECO:0000256" key="2">
    <source>
        <dbReference type="ARBA" id="ARBA00023235"/>
    </source>
</evidence>
<reference evidence="3" key="1">
    <citation type="submission" date="2021-02" db="EMBL/GenBank/DDBJ databases">
        <authorList>
            <person name="Dougan E. K."/>
            <person name="Rhodes N."/>
            <person name="Thang M."/>
            <person name="Chan C."/>
        </authorList>
    </citation>
    <scope>NUCLEOTIDE SEQUENCE</scope>
</reference>
<sequence>MTQAMMEAPPAAALRVVNTFTQDALHGSGSAVAVRLLAAYEAMPAPATAALAAVDDHEQLKRLLRLRYPVVLSRWNEYRTCGHGTLAAGFALQPPAPQAARQQDQDEPPRQCLHFHSAFADAPIRVTAQEDSVADIILEHGAFESRETPVEVTVCAALGIDVSGVQFQGEWDLGLLLLLPSDADVLKLQPDCAALARSVEARNIVVASFNQRRSHRGGGYDIVYRVFCPHLGVNEDSATGSSMVALTTLYAKRTQHAPAWPVGAGTAAAESCKLCIVPGMPRQPWSTTRGGCVAQAR</sequence>